<sequence>SARPHTRLRGHHVDQLGPEADVGDGEELVVADVGAARLLGVAVKVLLLVPPHALRGHHVDQHAEDEHHGQPDAPEGCGVLVDSAQQSLERLPVHGAWGGAPGPCPPDRIGKPLCEPIGPRELLPGGVRMASHSGILARRIPMDRGAWQATV</sequence>
<dbReference type="AlphaFoldDB" id="A0A8B9WWX6"/>
<name>A0A8B9WWX6_BOSMU</name>
<reference evidence="1" key="2">
    <citation type="submission" date="2025-08" db="UniProtKB">
        <authorList>
            <consortium name="Ensembl"/>
        </authorList>
    </citation>
    <scope>IDENTIFICATION</scope>
</reference>
<dbReference type="GeneTree" id="ENSGT01120000272035"/>
<keyword evidence="2" id="KW-1185">Reference proteome</keyword>
<reference evidence="1" key="3">
    <citation type="submission" date="2025-09" db="UniProtKB">
        <authorList>
            <consortium name="Ensembl"/>
        </authorList>
    </citation>
    <scope>IDENTIFICATION</scope>
</reference>
<accession>A0A8B9WWX6</accession>
<evidence type="ECO:0000313" key="1">
    <source>
        <dbReference type="Ensembl" id="ENSBGRP00000012175.1"/>
    </source>
</evidence>
<proteinExistence type="predicted"/>
<organism evidence="1 2">
    <name type="scientific">Bos mutus grunniens</name>
    <name type="common">Wild yak</name>
    <name type="synonym">Bos grunniens</name>
    <dbReference type="NCBI Taxonomy" id="30521"/>
    <lineage>
        <taxon>Eukaryota</taxon>
        <taxon>Metazoa</taxon>
        <taxon>Chordata</taxon>
        <taxon>Craniata</taxon>
        <taxon>Vertebrata</taxon>
        <taxon>Euteleostomi</taxon>
        <taxon>Mammalia</taxon>
        <taxon>Eutheria</taxon>
        <taxon>Laurasiatheria</taxon>
        <taxon>Artiodactyla</taxon>
        <taxon>Ruminantia</taxon>
        <taxon>Pecora</taxon>
        <taxon>Bovidae</taxon>
        <taxon>Bovinae</taxon>
        <taxon>Bos</taxon>
    </lineage>
</organism>
<dbReference type="Proteomes" id="UP000694520">
    <property type="component" value="Chromosome 3"/>
</dbReference>
<reference evidence="1" key="1">
    <citation type="submission" date="2019-05" db="EMBL/GenBank/DDBJ databases">
        <authorList>
            <person name="Zhang S."/>
            <person name="Liu J."/>
        </authorList>
    </citation>
    <scope>NUCLEOTIDE SEQUENCE [LARGE SCALE GENOMIC DNA]</scope>
</reference>
<evidence type="ECO:0000313" key="2">
    <source>
        <dbReference type="Proteomes" id="UP000694520"/>
    </source>
</evidence>
<dbReference type="Ensembl" id="ENSBGRT00000014036.1">
    <property type="protein sequence ID" value="ENSBGRP00000012175.1"/>
    <property type="gene ID" value="ENSBGRG00000007658.1"/>
</dbReference>
<protein>
    <submittedName>
        <fullName evidence="1">Uncharacterized protein</fullName>
    </submittedName>
</protein>